<accession>A0A963Z3A7</accession>
<proteinExistence type="predicted"/>
<dbReference type="PRINTS" id="PR00038">
    <property type="entry name" value="HTHLUXR"/>
</dbReference>
<evidence type="ECO:0000313" key="6">
    <source>
        <dbReference type="Proteomes" id="UP000721844"/>
    </source>
</evidence>
<dbReference type="AlphaFoldDB" id="A0A963Z3A7"/>
<dbReference type="GO" id="GO:0006355">
    <property type="term" value="P:regulation of DNA-templated transcription"/>
    <property type="evidence" value="ECO:0007669"/>
    <property type="project" value="InterPro"/>
</dbReference>
<evidence type="ECO:0000256" key="2">
    <source>
        <dbReference type="ARBA" id="ARBA00023125"/>
    </source>
</evidence>
<evidence type="ECO:0000256" key="3">
    <source>
        <dbReference type="ARBA" id="ARBA00023163"/>
    </source>
</evidence>
<keyword evidence="3" id="KW-0804">Transcription</keyword>
<dbReference type="PANTHER" id="PTHR44688:SF25">
    <property type="entry name" value="HTH LUXR-TYPE DOMAIN-CONTAINING PROTEIN"/>
    <property type="match status" value="1"/>
</dbReference>
<evidence type="ECO:0000259" key="4">
    <source>
        <dbReference type="PROSITE" id="PS50043"/>
    </source>
</evidence>
<dbReference type="CDD" id="cd06170">
    <property type="entry name" value="LuxR_C_like"/>
    <property type="match status" value="1"/>
</dbReference>
<protein>
    <submittedName>
        <fullName evidence="5">Response regulator transcription factor</fullName>
    </submittedName>
</protein>
<dbReference type="PROSITE" id="PS50043">
    <property type="entry name" value="HTH_LUXR_2"/>
    <property type="match status" value="1"/>
</dbReference>
<evidence type="ECO:0000313" key="5">
    <source>
        <dbReference type="EMBL" id="MCB8881756.1"/>
    </source>
</evidence>
<evidence type="ECO:0000256" key="1">
    <source>
        <dbReference type="ARBA" id="ARBA00023015"/>
    </source>
</evidence>
<dbReference type="InterPro" id="IPR000792">
    <property type="entry name" value="Tscrpt_reg_LuxR_C"/>
</dbReference>
<dbReference type="PANTHER" id="PTHR44688">
    <property type="entry name" value="DNA-BINDING TRANSCRIPTIONAL ACTIVATOR DEVR_DOSR"/>
    <property type="match status" value="1"/>
</dbReference>
<dbReference type="GO" id="GO:0003677">
    <property type="term" value="F:DNA binding"/>
    <property type="evidence" value="ECO:0007669"/>
    <property type="project" value="UniProtKB-KW"/>
</dbReference>
<dbReference type="Proteomes" id="UP000721844">
    <property type="component" value="Unassembled WGS sequence"/>
</dbReference>
<keyword evidence="1" id="KW-0805">Transcription regulation</keyword>
<keyword evidence="6" id="KW-1185">Reference proteome</keyword>
<gene>
    <name evidence="5" type="ORF">ACELLULO517_16020</name>
</gene>
<dbReference type="SUPFAM" id="SSF46894">
    <property type="entry name" value="C-terminal effector domain of the bipartite response regulators"/>
    <property type="match status" value="1"/>
</dbReference>
<reference evidence="5 6" key="1">
    <citation type="journal article" date="2021" name="Microorganisms">
        <title>Acidisoma silvae sp. nov. and Acidisomacellulosilytica sp. nov., Two Acidophilic Bacteria Isolated from Decaying Wood, Hydrolyzing Cellulose and Producing Poly-3-hydroxybutyrate.</title>
        <authorList>
            <person name="Mieszkin S."/>
            <person name="Pouder E."/>
            <person name="Uroz S."/>
            <person name="Simon-Colin C."/>
            <person name="Alain K."/>
        </authorList>
    </citation>
    <scope>NUCLEOTIDE SEQUENCE [LARGE SCALE GENOMIC DNA]</scope>
    <source>
        <strain evidence="5 6">HW T5.17</strain>
    </source>
</reference>
<name>A0A963Z3A7_9PROT</name>
<dbReference type="Gene3D" id="3.40.50.2300">
    <property type="match status" value="1"/>
</dbReference>
<dbReference type="Pfam" id="PF00196">
    <property type="entry name" value="GerE"/>
    <property type="match status" value="1"/>
</dbReference>
<dbReference type="SMART" id="SM00421">
    <property type="entry name" value="HTH_LUXR"/>
    <property type="match status" value="1"/>
</dbReference>
<dbReference type="EMBL" id="JAESVA010000005">
    <property type="protein sequence ID" value="MCB8881756.1"/>
    <property type="molecule type" value="Genomic_DNA"/>
</dbReference>
<keyword evidence="2" id="KW-0238">DNA-binding</keyword>
<sequence>MTSIFLWRQLMGQAFRQFDRVFPQTSQSNEELMQSTAETLFSNSAHSDDSGSSSDQIRGQATVIAWIDSYALTRDCLSKVMSDMQPDLSVQTFASVEDFLATDDADVDVVILYSHRANDASLQEITTVCEALETIPVIVLSDLEESYQVNTIRDALRAGASGFISTRSMGLGMTLSAIRFVQSGGTFAPLDILLSDATAAQAPQIAQDAPYRLTARQRDVLAQLQQGKANKIIAHELGMSESTAKVHIRNIMRKMGATNRTQAAFNALKLYPESETRSAV</sequence>
<dbReference type="InterPro" id="IPR016032">
    <property type="entry name" value="Sig_transdc_resp-reg_C-effctor"/>
</dbReference>
<organism evidence="5 6">
    <name type="scientific">Acidisoma cellulosilyticum</name>
    <dbReference type="NCBI Taxonomy" id="2802395"/>
    <lineage>
        <taxon>Bacteria</taxon>
        <taxon>Pseudomonadati</taxon>
        <taxon>Pseudomonadota</taxon>
        <taxon>Alphaproteobacteria</taxon>
        <taxon>Acetobacterales</taxon>
        <taxon>Acidocellaceae</taxon>
        <taxon>Acidisoma</taxon>
    </lineage>
</organism>
<feature type="domain" description="HTH luxR-type" evidence="4">
    <location>
        <begin position="206"/>
        <end position="271"/>
    </location>
</feature>
<dbReference type="RefSeq" id="WP_227308420.1">
    <property type="nucleotide sequence ID" value="NZ_JAESVA010000005.1"/>
</dbReference>
<comment type="caution">
    <text evidence="5">The sequence shown here is derived from an EMBL/GenBank/DDBJ whole genome shotgun (WGS) entry which is preliminary data.</text>
</comment>